<keyword evidence="7 8" id="KW-0998">Cell outer membrane</keyword>
<reference evidence="12 13" key="1">
    <citation type="submission" date="2020-12" db="EMBL/GenBank/DDBJ databases">
        <title>Bacterial novel species Pedobacter sp. SD-b isolated from soil.</title>
        <authorList>
            <person name="Jung H.-Y."/>
        </authorList>
    </citation>
    <scope>NUCLEOTIDE SEQUENCE [LARGE SCALE GENOMIC DNA]</scope>
    <source>
        <strain evidence="12 13">SD-b</strain>
    </source>
</reference>
<evidence type="ECO:0000256" key="7">
    <source>
        <dbReference type="ARBA" id="ARBA00023237"/>
    </source>
</evidence>
<dbReference type="InterPro" id="IPR036942">
    <property type="entry name" value="Beta-barrel_TonB_sf"/>
</dbReference>
<gene>
    <name evidence="12" type="ORF">I5M32_03455</name>
</gene>
<dbReference type="Pfam" id="PF07715">
    <property type="entry name" value="Plug"/>
    <property type="match status" value="1"/>
</dbReference>
<keyword evidence="13" id="KW-1185">Reference proteome</keyword>
<dbReference type="InterPro" id="IPR037066">
    <property type="entry name" value="Plug_dom_sf"/>
</dbReference>
<keyword evidence="3 8" id="KW-1134">Transmembrane beta strand</keyword>
<evidence type="ECO:0000256" key="8">
    <source>
        <dbReference type="PROSITE-ProRule" id="PRU01360"/>
    </source>
</evidence>
<organism evidence="12 13">
    <name type="scientific">Pedobacter segetis</name>
    <dbReference type="NCBI Taxonomy" id="2793069"/>
    <lineage>
        <taxon>Bacteria</taxon>
        <taxon>Pseudomonadati</taxon>
        <taxon>Bacteroidota</taxon>
        <taxon>Sphingobacteriia</taxon>
        <taxon>Sphingobacteriales</taxon>
        <taxon>Sphingobacteriaceae</taxon>
        <taxon>Pedobacter</taxon>
    </lineage>
</organism>
<keyword evidence="6 8" id="KW-0472">Membrane</keyword>
<evidence type="ECO:0000259" key="10">
    <source>
        <dbReference type="Pfam" id="PF00593"/>
    </source>
</evidence>
<keyword evidence="12" id="KW-0675">Receptor</keyword>
<dbReference type="Gene3D" id="2.170.130.10">
    <property type="entry name" value="TonB-dependent receptor, plug domain"/>
    <property type="match status" value="1"/>
</dbReference>
<keyword evidence="2 8" id="KW-0813">Transport</keyword>
<keyword evidence="5 9" id="KW-0798">TonB box</keyword>
<dbReference type="PANTHER" id="PTHR30069">
    <property type="entry name" value="TONB-DEPENDENT OUTER MEMBRANE RECEPTOR"/>
    <property type="match status" value="1"/>
</dbReference>
<dbReference type="EMBL" id="JAEHFY010000004">
    <property type="protein sequence ID" value="MBK0382005.1"/>
    <property type="molecule type" value="Genomic_DNA"/>
</dbReference>
<evidence type="ECO:0000256" key="2">
    <source>
        <dbReference type="ARBA" id="ARBA00022448"/>
    </source>
</evidence>
<evidence type="ECO:0000256" key="5">
    <source>
        <dbReference type="ARBA" id="ARBA00023077"/>
    </source>
</evidence>
<evidence type="ECO:0000256" key="3">
    <source>
        <dbReference type="ARBA" id="ARBA00022452"/>
    </source>
</evidence>
<evidence type="ECO:0000256" key="1">
    <source>
        <dbReference type="ARBA" id="ARBA00004571"/>
    </source>
</evidence>
<evidence type="ECO:0000256" key="4">
    <source>
        <dbReference type="ARBA" id="ARBA00022692"/>
    </source>
</evidence>
<proteinExistence type="inferred from homology"/>
<dbReference type="Proteomes" id="UP000660024">
    <property type="component" value="Unassembled WGS sequence"/>
</dbReference>
<evidence type="ECO:0000313" key="13">
    <source>
        <dbReference type="Proteomes" id="UP000660024"/>
    </source>
</evidence>
<dbReference type="InterPro" id="IPR039426">
    <property type="entry name" value="TonB-dep_rcpt-like"/>
</dbReference>
<dbReference type="RefSeq" id="WP_200584785.1">
    <property type="nucleotide sequence ID" value="NZ_JAEHFY010000004.1"/>
</dbReference>
<dbReference type="PROSITE" id="PS52016">
    <property type="entry name" value="TONB_DEPENDENT_REC_3"/>
    <property type="match status" value="1"/>
</dbReference>
<evidence type="ECO:0000256" key="6">
    <source>
        <dbReference type="ARBA" id="ARBA00023136"/>
    </source>
</evidence>
<evidence type="ECO:0000256" key="9">
    <source>
        <dbReference type="RuleBase" id="RU003357"/>
    </source>
</evidence>
<comment type="similarity">
    <text evidence="8 9">Belongs to the TonB-dependent receptor family.</text>
</comment>
<evidence type="ECO:0000259" key="11">
    <source>
        <dbReference type="Pfam" id="PF07715"/>
    </source>
</evidence>
<feature type="domain" description="TonB-dependent receptor-like beta-barrel" evidence="10">
    <location>
        <begin position="219"/>
        <end position="648"/>
    </location>
</feature>
<dbReference type="Pfam" id="PF00593">
    <property type="entry name" value="TonB_dep_Rec_b-barrel"/>
    <property type="match status" value="1"/>
</dbReference>
<comment type="subcellular location">
    <subcellularLocation>
        <location evidence="1 8">Cell outer membrane</location>
        <topology evidence="1 8">Multi-pass membrane protein</topology>
    </subcellularLocation>
</comment>
<dbReference type="SUPFAM" id="SSF56935">
    <property type="entry name" value="Porins"/>
    <property type="match status" value="1"/>
</dbReference>
<sequence>MRTGYFLLIFIFFNSYCFGQQKDSTQILNEVKVKAYLSDKILISLPATVSVINKKQIEQSGTQSLLPVLNGVAGVKMEERSPGSYRLSIRGSLLRSPFGVRNVKVYYDGFPLTDAGGNTYLNLIDQSAIENIEVLKGPDGSLFGANSGGVVLVNTLAKADGLKANILAGSYGLFKENIAFDKNVQNYEFNIHQSHQYSNGYRDHSQMKRNFFQAAQKLNYNNKGSIRFSGFYSDLDYQTPGGLTLAQKDAKPTMARPSTTFTPGAEEQNAGVFNKTLFAGISNEYRFNNHLKHILSISGISTDFKNPFITNYEKRQENSIALRTYLNYQNKTNKNQKYEWNLGYEFGQTNSDILNYNNDKGTPTTIIAADRIINKAQFVFTKFDFEFNKKLNAEVSSSLNFTDYKFKLLPESNGSSIAGRQKLKPILMPKLALSYLLNPNFVLRGIISRGFSAPTTAEVRASDAKINTDLQPEKGWNYEMGLRFRTPFERIYIDLAGFYYRLNNAIVRRVNANDQDFFVNAGGTQQKGVELALNANILKKPTAVLNQITYHTALTINDFKFSDYKVAADDFSGNILTGVPKFNISNSLDLDFNHGFNVFIQHQYNGKTSLNDASTVFADSYNLIMAKFGYTRKVGNAGLNLYFGIDNLLNESYSLGNDLNAFGNRFYNPSAKRNYFFGLGLRI</sequence>
<comment type="caution">
    <text evidence="12">The sequence shown here is derived from an EMBL/GenBank/DDBJ whole genome shotgun (WGS) entry which is preliminary data.</text>
</comment>
<dbReference type="Gene3D" id="2.40.170.20">
    <property type="entry name" value="TonB-dependent receptor, beta-barrel domain"/>
    <property type="match status" value="1"/>
</dbReference>
<accession>A0ABS1BGL4</accession>
<dbReference type="InterPro" id="IPR000531">
    <property type="entry name" value="Beta-barrel_TonB"/>
</dbReference>
<protein>
    <submittedName>
        <fullName evidence="12">TonB-dependent receptor</fullName>
    </submittedName>
</protein>
<dbReference type="InterPro" id="IPR012910">
    <property type="entry name" value="Plug_dom"/>
</dbReference>
<name>A0ABS1BGL4_9SPHI</name>
<feature type="domain" description="TonB-dependent receptor plug" evidence="11">
    <location>
        <begin position="44"/>
        <end position="150"/>
    </location>
</feature>
<evidence type="ECO:0000313" key="12">
    <source>
        <dbReference type="EMBL" id="MBK0382005.1"/>
    </source>
</evidence>
<dbReference type="PANTHER" id="PTHR30069:SF28">
    <property type="entry name" value="TONB-DEPENDENT RECEPTOR YNCD-RELATED"/>
    <property type="match status" value="1"/>
</dbReference>
<keyword evidence="4 8" id="KW-0812">Transmembrane</keyword>